<gene>
    <name evidence="2" type="ORF">KI387_036500</name>
</gene>
<reference evidence="2 3" key="1">
    <citation type="journal article" date="2021" name="Nat. Plants">
        <title>The Taxus genome provides insights into paclitaxel biosynthesis.</title>
        <authorList>
            <person name="Xiong X."/>
            <person name="Gou J."/>
            <person name="Liao Q."/>
            <person name="Li Y."/>
            <person name="Zhou Q."/>
            <person name="Bi G."/>
            <person name="Li C."/>
            <person name="Du R."/>
            <person name="Wang X."/>
            <person name="Sun T."/>
            <person name="Guo L."/>
            <person name="Liang H."/>
            <person name="Lu P."/>
            <person name="Wu Y."/>
            <person name="Zhang Z."/>
            <person name="Ro D.K."/>
            <person name="Shang Y."/>
            <person name="Huang S."/>
            <person name="Yan J."/>
        </authorList>
    </citation>
    <scope>NUCLEOTIDE SEQUENCE [LARGE SCALE GENOMIC DNA]</scope>
    <source>
        <strain evidence="2">Ta-2019</strain>
    </source>
</reference>
<evidence type="ECO:0000256" key="1">
    <source>
        <dbReference type="SAM" id="MobiDB-lite"/>
    </source>
</evidence>
<feature type="non-terminal residue" evidence="2">
    <location>
        <position position="68"/>
    </location>
</feature>
<feature type="non-terminal residue" evidence="2">
    <location>
        <position position="1"/>
    </location>
</feature>
<evidence type="ECO:0000313" key="2">
    <source>
        <dbReference type="EMBL" id="KAH9308589.1"/>
    </source>
</evidence>
<dbReference type="Proteomes" id="UP000824469">
    <property type="component" value="Unassembled WGS sequence"/>
</dbReference>
<keyword evidence="3" id="KW-1185">Reference proteome</keyword>
<sequence>NDSKGTSTLVWGGTKASLLGREEEEEEKEDHREKRKNKPNASTPIVDLEEGEEKYPTTFKVELEAELE</sequence>
<proteinExistence type="predicted"/>
<protein>
    <submittedName>
        <fullName evidence="2">Uncharacterized protein</fullName>
    </submittedName>
</protein>
<dbReference type="EMBL" id="JAHRHJ020000007">
    <property type="protein sequence ID" value="KAH9308589.1"/>
    <property type="molecule type" value="Genomic_DNA"/>
</dbReference>
<organism evidence="2 3">
    <name type="scientific">Taxus chinensis</name>
    <name type="common">Chinese yew</name>
    <name type="synonym">Taxus wallichiana var. chinensis</name>
    <dbReference type="NCBI Taxonomy" id="29808"/>
    <lineage>
        <taxon>Eukaryota</taxon>
        <taxon>Viridiplantae</taxon>
        <taxon>Streptophyta</taxon>
        <taxon>Embryophyta</taxon>
        <taxon>Tracheophyta</taxon>
        <taxon>Spermatophyta</taxon>
        <taxon>Pinopsida</taxon>
        <taxon>Pinidae</taxon>
        <taxon>Conifers II</taxon>
        <taxon>Cupressales</taxon>
        <taxon>Taxaceae</taxon>
        <taxon>Taxus</taxon>
    </lineage>
</organism>
<accession>A0AA38FQW5</accession>
<evidence type="ECO:0000313" key="3">
    <source>
        <dbReference type="Proteomes" id="UP000824469"/>
    </source>
</evidence>
<name>A0AA38FQW5_TAXCH</name>
<comment type="caution">
    <text evidence="2">The sequence shown here is derived from an EMBL/GenBank/DDBJ whole genome shotgun (WGS) entry which is preliminary data.</text>
</comment>
<feature type="region of interest" description="Disordered" evidence="1">
    <location>
        <begin position="1"/>
        <end position="53"/>
    </location>
</feature>
<dbReference type="AlphaFoldDB" id="A0AA38FQW5"/>